<feature type="compositionally biased region" description="Basic residues" evidence="1">
    <location>
        <begin position="14"/>
        <end position="24"/>
    </location>
</feature>
<name>A0A4Y9ZN08_9AGAM</name>
<dbReference type="Proteomes" id="UP000298061">
    <property type="component" value="Unassembled WGS sequence"/>
</dbReference>
<gene>
    <name evidence="3" type="ORF">EWM64_g8554</name>
</gene>
<evidence type="ECO:0000256" key="1">
    <source>
        <dbReference type="SAM" id="MobiDB-lite"/>
    </source>
</evidence>
<proteinExistence type="predicted"/>
<dbReference type="STRING" id="135208.A0A4Y9ZN08"/>
<feature type="domain" description="GHMP kinase C-terminal" evidence="2">
    <location>
        <begin position="187"/>
        <end position="241"/>
    </location>
</feature>
<evidence type="ECO:0000313" key="3">
    <source>
        <dbReference type="EMBL" id="TFY75457.1"/>
    </source>
</evidence>
<accession>A0A4Y9ZN08</accession>
<feature type="compositionally biased region" description="Polar residues" evidence="1">
    <location>
        <begin position="29"/>
        <end position="41"/>
    </location>
</feature>
<dbReference type="AlphaFoldDB" id="A0A4Y9ZN08"/>
<dbReference type="SUPFAM" id="SSF55060">
    <property type="entry name" value="GHMP Kinase, C-terminal domain"/>
    <property type="match status" value="1"/>
</dbReference>
<dbReference type="InterPro" id="IPR036554">
    <property type="entry name" value="GHMP_kinase_C_sf"/>
</dbReference>
<dbReference type="EMBL" id="SFCI01001565">
    <property type="protein sequence ID" value="TFY75457.1"/>
    <property type="molecule type" value="Genomic_DNA"/>
</dbReference>
<evidence type="ECO:0000259" key="2">
    <source>
        <dbReference type="Pfam" id="PF08544"/>
    </source>
</evidence>
<reference evidence="3 4" key="1">
    <citation type="submission" date="2019-02" db="EMBL/GenBank/DDBJ databases">
        <title>Genome sequencing of the rare red list fungi Hericium alpestre (H. flagellum).</title>
        <authorList>
            <person name="Buettner E."/>
            <person name="Kellner H."/>
        </authorList>
    </citation>
    <scope>NUCLEOTIDE SEQUENCE [LARGE SCALE GENOMIC DNA]</scope>
    <source>
        <strain evidence="3 4">DSM 108284</strain>
    </source>
</reference>
<sequence length="261" mass="28316">MPSKPADHQPAHSPKSHIHRRRRVEKGTAPSNRSPQTNRATPASHLAALHHLLVPSHAPTQHSVFHALAPTLLSTIVLCCIYLTLCTHLVPAPTIPPELAKMGVTGVSVTTQSRSPILDAAMRAEDVWRRWTEGRGCAGPAAWARGVGRGHWERADVRRSAAALDSRLRRDTRPITLDEFLKGGAATRNDLEPVVAVRHPSVAEAIEWLGGFSAARMSGAGSCVFASFGSEEEARVVLEQVPPQWGAFVSRATSDWQHFAT</sequence>
<keyword evidence="4" id="KW-1185">Reference proteome</keyword>
<evidence type="ECO:0000313" key="4">
    <source>
        <dbReference type="Proteomes" id="UP000298061"/>
    </source>
</evidence>
<protein>
    <recommendedName>
        <fullName evidence="2">GHMP kinase C-terminal domain-containing protein</fullName>
    </recommendedName>
</protein>
<feature type="region of interest" description="Disordered" evidence="1">
    <location>
        <begin position="1"/>
        <end position="41"/>
    </location>
</feature>
<feature type="compositionally biased region" description="Basic and acidic residues" evidence="1">
    <location>
        <begin position="1"/>
        <end position="10"/>
    </location>
</feature>
<dbReference type="Pfam" id="PF08544">
    <property type="entry name" value="GHMP_kinases_C"/>
    <property type="match status" value="1"/>
</dbReference>
<comment type="caution">
    <text evidence="3">The sequence shown here is derived from an EMBL/GenBank/DDBJ whole genome shotgun (WGS) entry which is preliminary data.</text>
</comment>
<organism evidence="3 4">
    <name type="scientific">Hericium alpestre</name>
    <dbReference type="NCBI Taxonomy" id="135208"/>
    <lineage>
        <taxon>Eukaryota</taxon>
        <taxon>Fungi</taxon>
        <taxon>Dikarya</taxon>
        <taxon>Basidiomycota</taxon>
        <taxon>Agaricomycotina</taxon>
        <taxon>Agaricomycetes</taxon>
        <taxon>Russulales</taxon>
        <taxon>Hericiaceae</taxon>
        <taxon>Hericium</taxon>
    </lineage>
</organism>
<dbReference type="InterPro" id="IPR013750">
    <property type="entry name" value="GHMP_kinase_C_dom"/>
</dbReference>
<dbReference type="Gene3D" id="3.30.70.890">
    <property type="entry name" value="GHMP kinase, C-terminal domain"/>
    <property type="match status" value="1"/>
</dbReference>